<dbReference type="RefSeq" id="WP_211800260.1">
    <property type="nucleotide sequence ID" value="NZ_JAGSCS010000004.1"/>
</dbReference>
<organism evidence="1 2">
    <name type="scientific">Proteiniclasticum sediminis</name>
    <dbReference type="NCBI Taxonomy" id="2804028"/>
    <lineage>
        <taxon>Bacteria</taxon>
        <taxon>Bacillati</taxon>
        <taxon>Bacillota</taxon>
        <taxon>Clostridia</taxon>
        <taxon>Eubacteriales</taxon>
        <taxon>Clostridiaceae</taxon>
        <taxon>Proteiniclasticum</taxon>
    </lineage>
</organism>
<sequence length="71" mass="8020">MMQPSIKPKDYPEMIRRIKASKEAQGITTPKLAKKANISEGTLRRLLIEEPVNIFAFLQVLDALGLEIQII</sequence>
<dbReference type="InterPro" id="IPR010982">
    <property type="entry name" value="Lambda_DNA-bd_dom_sf"/>
</dbReference>
<dbReference type="GO" id="GO:0003677">
    <property type="term" value="F:DNA binding"/>
    <property type="evidence" value="ECO:0007669"/>
    <property type="project" value="InterPro"/>
</dbReference>
<reference evidence="1" key="1">
    <citation type="submission" date="2021-04" db="EMBL/GenBank/DDBJ databases">
        <title>Proteiniclasticum sedimins sp. nov., an obligate anaerobic bacterium isolated from anaerobic sludge.</title>
        <authorList>
            <person name="Liu J."/>
        </authorList>
    </citation>
    <scope>NUCLEOTIDE SEQUENCE</scope>
    <source>
        <strain evidence="1">BAD-10</strain>
    </source>
</reference>
<keyword evidence="2" id="KW-1185">Reference proteome</keyword>
<proteinExistence type="predicted"/>
<name>A0A941CQW1_9CLOT</name>
<dbReference type="Gene3D" id="1.10.260.40">
    <property type="entry name" value="lambda repressor-like DNA-binding domains"/>
    <property type="match status" value="1"/>
</dbReference>
<evidence type="ECO:0000313" key="2">
    <source>
        <dbReference type="Proteomes" id="UP000675379"/>
    </source>
</evidence>
<dbReference type="Proteomes" id="UP000675379">
    <property type="component" value="Unassembled WGS sequence"/>
</dbReference>
<accession>A0A941CQW1</accession>
<dbReference type="AlphaFoldDB" id="A0A941CQW1"/>
<protein>
    <submittedName>
        <fullName evidence="1">Uncharacterized protein</fullName>
    </submittedName>
</protein>
<gene>
    <name evidence="1" type="ORF">KCG48_05025</name>
</gene>
<dbReference type="EMBL" id="JAGSCS010000004">
    <property type="protein sequence ID" value="MBR0575703.1"/>
    <property type="molecule type" value="Genomic_DNA"/>
</dbReference>
<dbReference type="SUPFAM" id="SSF47413">
    <property type="entry name" value="lambda repressor-like DNA-binding domains"/>
    <property type="match status" value="1"/>
</dbReference>
<evidence type="ECO:0000313" key="1">
    <source>
        <dbReference type="EMBL" id="MBR0575703.1"/>
    </source>
</evidence>
<comment type="caution">
    <text evidence="1">The sequence shown here is derived from an EMBL/GenBank/DDBJ whole genome shotgun (WGS) entry which is preliminary data.</text>
</comment>